<reference evidence="2 3" key="1">
    <citation type="submission" date="2022-11" db="EMBL/GenBank/DDBJ databases">
        <title>Whole genome sequence of Eschrichtius robustus ER-17-0199.</title>
        <authorList>
            <person name="Bruniche-Olsen A."/>
            <person name="Black A.N."/>
            <person name="Fields C.J."/>
            <person name="Walden K."/>
            <person name="Dewoody J.A."/>
        </authorList>
    </citation>
    <scope>NUCLEOTIDE SEQUENCE [LARGE SCALE GENOMIC DNA]</scope>
    <source>
        <strain evidence="2">ER-17-0199</strain>
        <tissue evidence="2">Blubber</tissue>
    </source>
</reference>
<dbReference type="Proteomes" id="UP001159641">
    <property type="component" value="Unassembled WGS sequence"/>
</dbReference>
<proteinExistence type="predicted"/>
<name>A0AB34GQL3_ESCRO</name>
<evidence type="ECO:0000313" key="2">
    <source>
        <dbReference type="EMBL" id="KAJ8780750.1"/>
    </source>
</evidence>
<feature type="compositionally biased region" description="Polar residues" evidence="1">
    <location>
        <begin position="1"/>
        <end position="11"/>
    </location>
</feature>
<dbReference type="AlphaFoldDB" id="A0AB34GQL3"/>
<evidence type="ECO:0000256" key="1">
    <source>
        <dbReference type="SAM" id="MobiDB-lite"/>
    </source>
</evidence>
<dbReference type="EMBL" id="JAIQCJ010002152">
    <property type="protein sequence ID" value="KAJ8780750.1"/>
    <property type="molecule type" value="Genomic_DNA"/>
</dbReference>
<evidence type="ECO:0000313" key="3">
    <source>
        <dbReference type="Proteomes" id="UP001159641"/>
    </source>
</evidence>
<keyword evidence="3" id="KW-1185">Reference proteome</keyword>
<accession>A0AB34GQL3</accession>
<sequence>MPAQSVMTQLKCTVPGPREGSLRDSEVGGGAVPGAHDDVGTGCGVDQGHCHPGFALEPMELRPDTSHKENVPPRPATPLRPGKRLRGSGSEVAGARSPRVAAQRPFPRQASPGPC</sequence>
<gene>
    <name evidence="2" type="ORF">J1605_000793</name>
</gene>
<feature type="region of interest" description="Disordered" evidence="1">
    <location>
        <begin position="1"/>
        <end position="115"/>
    </location>
</feature>
<organism evidence="2 3">
    <name type="scientific">Eschrichtius robustus</name>
    <name type="common">California gray whale</name>
    <name type="synonym">Eschrichtius gibbosus</name>
    <dbReference type="NCBI Taxonomy" id="9764"/>
    <lineage>
        <taxon>Eukaryota</taxon>
        <taxon>Metazoa</taxon>
        <taxon>Chordata</taxon>
        <taxon>Craniata</taxon>
        <taxon>Vertebrata</taxon>
        <taxon>Euteleostomi</taxon>
        <taxon>Mammalia</taxon>
        <taxon>Eutheria</taxon>
        <taxon>Laurasiatheria</taxon>
        <taxon>Artiodactyla</taxon>
        <taxon>Whippomorpha</taxon>
        <taxon>Cetacea</taxon>
        <taxon>Mysticeti</taxon>
        <taxon>Eschrichtiidae</taxon>
        <taxon>Eschrichtius</taxon>
    </lineage>
</organism>
<protein>
    <submittedName>
        <fullName evidence="2">Uncharacterized protein</fullName>
    </submittedName>
</protein>
<comment type="caution">
    <text evidence="2">The sequence shown here is derived from an EMBL/GenBank/DDBJ whole genome shotgun (WGS) entry which is preliminary data.</text>
</comment>
<feature type="compositionally biased region" description="Basic and acidic residues" evidence="1">
    <location>
        <begin position="59"/>
        <end position="71"/>
    </location>
</feature>